<evidence type="ECO:0000313" key="5">
    <source>
        <dbReference type="Proteomes" id="UP000566813"/>
    </source>
</evidence>
<feature type="transmembrane region" description="Helical" evidence="2">
    <location>
        <begin position="21"/>
        <end position="41"/>
    </location>
</feature>
<sequence length="244" mass="25425">MREVDEALREQEVLDALKRHGRNLAIVIIVILVGLAGYLWWEHSRSQADGEKGEQLTLALDQLEAGRFDPAAAQLKPLAAEGKDGIKAAAVLTQAGMLEEQGKAGEAQKLFAQVAADAAAPQPYRDLATIREIAAGFEGMTADSMVARLKPLAAPGNPFFGSAGELLGMAYVKQGRNDLAGPLFAAISRDKAVPTTLRGRARQMAGLLGVDAVDDVNEAANSARGNAAAPAPEAAPAAPANPAE</sequence>
<evidence type="ECO:0000313" key="4">
    <source>
        <dbReference type="EMBL" id="MBC2665824.1"/>
    </source>
</evidence>
<gene>
    <name evidence="4" type="ORF">H7F51_09835</name>
</gene>
<comment type="caution">
    <text evidence="4">The sequence shown here is derived from an EMBL/GenBank/DDBJ whole genome shotgun (WGS) entry which is preliminary data.</text>
</comment>
<protein>
    <submittedName>
        <fullName evidence="4">Tetratricopeptide repeat protein</fullName>
    </submittedName>
</protein>
<dbReference type="AlphaFoldDB" id="A0A7X1FRV2"/>
<name>A0A7X1FRV2_9SPHN</name>
<evidence type="ECO:0000259" key="3">
    <source>
        <dbReference type="Pfam" id="PF09976"/>
    </source>
</evidence>
<keyword evidence="2" id="KW-0812">Transmembrane</keyword>
<reference evidence="4 5" key="1">
    <citation type="submission" date="2020-08" db="EMBL/GenBank/DDBJ databases">
        <title>The genome sequence of type strain Novosphingobium flavum NBRC 111647.</title>
        <authorList>
            <person name="Liu Y."/>
        </authorList>
    </citation>
    <scope>NUCLEOTIDE SEQUENCE [LARGE SCALE GENOMIC DNA]</scope>
    <source>
        <strain evidence="4 5">NBRC 111647</strain>
    </source>
</reference>
<dbReference type="Pfam" id="PF09976">
    <property type="entry name" value="TPR_21"/>
    <property type="match status" value="1"/>
</dbReference>
<keyword evidence="2" id="KW-1133">Transmembrane helix</keyword>
<proteinExistence type="predicted"/>
<accession>A0A7X1FRV2</accession>
<feature type="domain" description="Ancillary SecYEG translocon subunit/Cell division coordinator CpoB TPR" evidence="3">
    <location>
        <begin position="18"/>
        <end position="180"/>
    </location>
</feature>
<keyword evidence="2" id="KW-0472">Membrane</keyword>
<keyword evidence="5" id="KW-1185">Reference proteome</keyword>
<evidence type="ECO:0000256" key="1">
    <source>
        <dbReference type="SAM" id="MobiDB-lite"/>
    </source>
</evidence>
<dbReference type="InterPro" id="IPR018704">
    <property type="entry name" value="SecYEG/CpoB_TPR"/>
</dbReference>
<organism evidence="4 5">
    <name type="scientific">Novosphingobium flavum</name>
    <dbReference type="NCBI Taxonomy" id="1778672"/>
    <lineage>
        <taxon>Bacteria</taxon>
        <taxon>Pseudomonadati</taxon>
        <taxon>Pseudomonadota</taxon>
        <taxon>Alphaproteobacteria</taxon>
        <taxon>Sphingomonadales</taxon>
        <taxon>Sphingomonadaceae</taxon>
        <taxon>Novosphingobium</taxon>
    </lineage>
</organism>
<dbReference type="Proteomes" id="UP000566813">
    <property type="component" value="Unassembled WGS sequence"/>
</dbReference>
<evidence type="ECO:0000256" key="2">
    <source>
        <dbReference type="SAM" id="Phobius"/>
    </source>
</evidence>
<feature type="region of interest" description="Disordered" evidence="1">
    <location>
        <begin position="221"/>
        <end position="244"/>
    </location>
</feature>
<dbReference type="EMBL" id="JACLAW010000006">
    <property type="protein sequence ID" value="MBC2665824.1"/>
    <property type="molecule type" value="Genomic_DNA"/>
</dbReference>